<proteinExistence type="predicted"/>
<evidence type="ECO:0000313" key="3">
    <source>
        <dbReference type="Proteomes" id="UP000224567"/>
    </source>
</evidence>
<evidence type="ECO:0000313" key="2">
    <source>
        <dbReference type="EMBL" id="PHT32382.1"/>
    </source>
</evidence>
<dbReference type="PANTHER" id="PTHR47592">
    <property type="entry name" value="PBF68 PROTEIN"/>
    <property type="match status" value="1"/>
</dbReference>
<dbReference type="OrthoDB" id="1645289at2759"/>
<dbReference type="CDD" id="cd09272">
    <property type="entry name" value="RNase_HI_RT_Ty1"/>
    <property type="match status" value="1"/>
</dbReference>
<gene>
    <name evidence="2" type="ORF">CQW23_28719</name>
</gene>
<reference evidence="2 3" key="1">
    <citation type="journal article" date="2017" name="Genome Biol.">
        <title>New reference genome sequences of hot pepper reveal the massive evolution of plant disease-resistance genes by retroduplication.</title>
        <authorList>
            <person name="Kim S."/>
            <person name="Park J."/>
            <person name="Yeom S.I."/>
            <person name="Kim Y.M."/>
            <person name="Seo E."/>
            <person name="Kim K.T."/>
            <person name="Kim M.S."/>
            <person name="Lee J.M."/>
            <person name="Cheong K."/>
            <person name="Shin H.S."/>
            <person name="Kim S.B."/>
            <person name="Han K."/>
            <person name="Lee J."/>
            <person name="Park M."/>
            <person name="Lee H.A."/>
            <person name="Lee H.Y."/>
            <person name="Lee Y."/>
            <person name="Oh S."/>
            <person name="Lee J.H."/>
            <person name="Choi E."/>
            <person name="Choi E."/>
            <person name="Lee S.E."/>
            <person name="Jeon J."/>
            <person name="Kim H."/>
            <person name="Choi G."/>
            <person name="Song H."/>
            <person name="Lee J."/>
            <person name="Lee S.C."/>
            <person name="Kwon J.K."/>
            <person name="Lee H.Y."/>
            <person name="Koo N."/>
            <person name="Hong Y."/>
            <person name="Kim R.W."/>
            <person name="Kang W.H."/>
            <person name="Huh J.H."/>
            <person name="Kang B.C."/>
            <person name="Yang T.J."/>
            <person name="Lee Y.H."/>
            <person name="Bennetzen J.L."/>
            <person name="Choi D."/>
        </authorList>
    </citation>
    <scope>NUCLEOTIDE SEQUENCE [LARGE SCALE GENOMIC DNA]</scope>
    <source>
        <strain evidence="3">cv. PBC81</strain>
    </source>
</reference>
<keyword evidence="3" id="KW-1185">Reference proteome</keyword>
<dbReference type="AlphaFoldDB" id="A0A2G2VHD3"/>
<organism evidence="2 3">
    <name type="scientific">Capsicum baccatum</name>
    <name type="common">Peruvian pepper</name>
    <dbReference type="NCBI Taxonomy" id="33114"/>
    <lineage>
        <taxon>Eukaryota</taxon>
        <taxon>Viridiplantae</taxon>
        <taxon>Streptophyta</taxon>
        <taxon>Embryophyta</taxon>
        <taxon>Tracheophyta</taxon>
        <taxon>Spermatophyta</taxon>
        <taxon>Magnoliopsida</taxon>
        <taxon>eudicotyledons</taxon>
        <taxon>Gunneridae</taxon>
        <taxon>Pentapetalae</taxon>
        <taxon>asterids</taxon>
        <taxon>lamiids</taxon>
        <taxon>Solanales</taxon>
        <taxon>Solanaceae</taxon>
        <taxon>Solanoideae</taxon>
        <taxon>Capsiceae</taxon>
        <taxon>Capsicum</taxon>
    </lineage>
</organism>
<dbReference type="EMBL" id="MLFT02000012">
    <property type="protein sequence ID" value="PHT32382.1"/>
    <property type="molecule type" value="Genomic_DNA"/>
</dbReference>
<dbReference type="PANTHER" id="PTHR47592:SF27">
    <property type="entry name" value="OS08G0421700 PROTEIN"/>
    <property type="match status" value="1"/>
</dbReference>
<evidence type="ECO:0000256" key="1">
    <source>
        <dbReference type="SAM" id="MobiDB-lite"/>
    </source>
</evidence>
<name>A0A2G2VHD3_CAPBA</name>
<protein>
    <recommendedName>
        <fullName evidence="4">Retrovirus-related Pol polyprotein from transposon TNT 1-94</fullName>
    </recommendedName>
</protein>
<sequence>MTNDSQVHDVPTNVEATSVATMSRTNASLAMATAEKPKKFAGIDFKRWQQKIFFYLTTFCLQRFIFEKAPEVPEGTSRQEKFVIVEAWKHSDLLYRNNILSDKVGEEAKWLQNFLEDIPYWLKLVAPVCIHCDSQAAIGRAGSMMYNDKSCHIRRRYNTVREILSSGIIIVDYVKSKDNVSNPLTKGLSREGVERTSKGIGLRPRKSQHGSNST</sequence>
<reference evidence="3" key="2">
    <citation type="journal article" date="2017" name="J. Anim. Genet.">
        <title>Multiple reference genome sequences of hot pepper reveal the massive evolution of plant disease resistance genes by retroduplication.</title>
        <authorList>
            <person name="Kim S."/>
            <person name="Park J."/>
            <person name="Yeom S.-I."/>
            <person name="Kim Y.-M."/>
            <person name="Seo E."/>
            <person name="Kim K.-T."/>
            <person name="Kim M.-S."/>
            <person name="Lee J.M."/>
            <person name="Cheong K."/>
            <person name="Shin H.-S."/>
            <person name="Kim S.-B."/>
            <person name="Han K."/>
            <person name="Lee J."/>
            <person name="Park M."/>
            <person name="Lee H.-A."/>
            <person name="Lee H.-Y."/>
            <person name="Lee Y."/>
            <person name="Oh S."/>
            <person name="Lee J.H."/>
            <person name="Choi E."/>
            <person name="Choi E."/>
            <person name="Lee S.E."/>
            <person name="Jeon J."/>
            <person name="Kim H."/>
            <person name="Choi G."/>
            <person name="Song H."/>
            <person name="Lee J."/>
            <person name="Lee S.-C."/>
            <person name="Kwon J.-K."/>
            <person name="Lee H.-Y."/>
            <person name="Koo N."/>
            <person name="Hong Y."/>
            <person name="Kim R.W."/>
            <person name="Kang W.-H."/>
            <person name="Huh J.H."/>
            <person name="Kang B.-C."/>
            <person name="Yang T.-J."/>
            <person name="Lee Y.-H."/>
            <person name="Bennetzen J.L."/>
            <person name="Choi D."/>
        </authorList>
    </citation>
    <scope>NUCLEOTIDE SEQUENCE [LARGE SCALE GENOMIC DNA]</scope>
    <source>
        <strain evidence="3">cv. PBC81</strain>
    </source>
</reference>
<feature type="region of interest" description="Disordered" evidence="1">
    <location>
        <begin position="184"/>
        <end position="214"/>
    </location>
</feature>
<dbReference type="Proteomes" id="UP000224567">
    <property type="component" value="Unassembled WGS sequence"/>
</dbReference>
<feature type="compositionally biased region" description="Basic and acidic residues" evidence="1">
    <location>
        <begin position="188"/>
        <end position="197"/>
    </location>
</feature>
<accession>A0A2G2VHD3</accession>
<comment type="caution">
    <text evidence="2">The sequence shown here is derived from an EMBL/GenBank/DDBJ whole genome shotgun (WGS) entry which is preliminary data.</text>
</comment>
<evidence type="ECO:0008006" key="4">
    <source>
        <dbReference type="Google" id="ProtNLM"/>
    </source>
</evidence>